<dbReference type="OrthoDB" id="5290825at2759"/>
<keyword evidence="6 9" id="KW-0472">Membrane</keyword>
<name>A0A1V6RV16_9EURO</name>
<proteinExistence type="inferred from homology"/>
<dbReference type="PRINTS" id="PR00171">
    <property type="entry name" value="SUGRTRNSPORT"/>
</dbReference>
<dbReference type="PANTHER" id="PTHR48020">
    <property type="entry name" value="PROTON MYO-INOSITOL COTRANSPORTER"/>
    <property type="match status" value="1"/>
</dbReference>
<dbReference type="PROSITE" id="PS50850">
    <property type="entry name" value="MFS"/>
    <property type="match status" value="1"/>
</dbReference>
<evidence type="ECO:0000313" key="12">
    <source>
        <dbReference type="Proteomes" id="UP000191518"/>
    </source>
</evidence>
<feature type="transmembrane region" description="Helical" evidence="9">
    <location>
        <begin position="191"/>
        <end position="209"/>
    </location>
</feature>
<feature type="region of interest" description="Disordered" evidence="8">
    <location>
        <begin position="1"/>
        <end position="29"/>
    </location>
</feature>
<dbReference type="InterPro" id="IPR050814">
    <property type="entry name" value="Myo-inositol_Transporter"/>
</dbReference>
<comment type="similarity">
    <text evidence="2 7">Belongs to the major facilitator superfamily. Sugar transporter (TC 2.A.1.1) family.</text>
</comment>
<feature type="transmembrane region" description="Helical" evidence="9">
    <location>
        <begin position="215"/>
        <end position="236"/>
    </location>
</feature>
<evidence type="ECO:0000256" key="2">
    <source>
        <dbReference type="ARBA" id="ARBA00010992"/>
    </source>
</evidence>
<dbReference type="InterPro" id="IPR020846">
    <property type="entry name" value="MFS_dom"/>
</dbReference>
<dbReference type="Pfam" id="PF00083">
    <property type="entry name" value="Sugar_tr"/>
    <property type="match status" value="1"/>
</dbReference>
<dbReference type="PROSITE" id="PS00217">
    <property type="entry name" value="SUGAR_TRANSPORT_2"/>
    <property type="match status" value="1"/>
</dbReference>
<feature type="transmembrane region" description="Helical" evidence="9">
    <location>
        <begin position="435"/>
        <end position="457"/>
    </location>
</feature>
<evidence type="ECO:0000313" key="11">
    <source>
        <dbReference type="EMBL" id="OQE05354.1"/>
    </source>
</evidence>
<feature type="transmembrane region" description="Helical" evidence="9">
    <location>
        <begin position="158"/>
        <end position="179"/>
    </location>
</feature>
<comment type="caution">
    <text evidence="11">The sequence shown here is derived from an EMBL/GenBank/DDBJ whole genome shotgun (WGS) entry which is preliminary data.</text>
</comment>
<keyword evidence="5 9" id="KW-1133">Transmembrane helix</keyword>
<dbReference type="EMBL" id="MDYP01000025">
    <property type="protein sequence ID" value="OQE05354.1"/>
    <property type="molecule type" value="Genomic_DNA"/>
</dbReference>
<feature type="transmembrane region" description="Helical" evidence="9">
    <location>
        <begin position="277"/>
        <end position="300"/>
    </location>
</feature>
<gene>
    <name evidence="11" type="ORF">PENVUL_c025G05226</name>
</gene>
<feature type="transmembrane region" description="Helical" evidence="9">
    <location>
        <begin position="248"/>
        <end position="271"/>
    </location>
</feature>
<dbReference type="Proteomes" id="UP000191518">
    <property type="component" value="Unassembled WGS sequence"/>
</dbReference>
<dbReference type="InterPro" id="IPR036259">
    <property type="entry name" value="MFS_trans_sf"/>
</dbReference>
<protein>
    <recommendedName>
        <fullName evidence="10">Major facilitator superfamily (MFS) profile domain-containing protein</fullName>
    </recommendedName>
</protein>
<organism evidence="11 12">
    <name type="scientific">Penicillium vulpinum</name>
    <dbReference type="NCBI Taxonomy" id="29845"/>
    <lineage>
        <taxon>Eukaryota</taxon>
        <taxon>Fungi</taxon>
        <taxon>Dikarya</taxon>
        <taxon>Ascomycota</taxon>
        <taxon>Pezizomycotina</taxon>
        <taxon>Eurotiomycetes</taxon>
        <taxon>Eurotiomycetidae</taxon>
        <taxon>Eurotiales</taxon>
        <taxon>Aspergillaceae</taxon>
        <taxon>Penicillium</taxon>
    </lineage>
</organism>
<dbReference type="InterPro" id="IPR005828">
    <property type="entry name" value="MFS_sugar_transport-like"/>
</dbReference>
<evidence type="ECO:0000256" key="1">
    <source>
        <dbReference type="ARBA" id="ARBA00004141"/>
    </source>
</evidence>
<dbReference type="GO" id="GO:0022857">
    <property type="term" value="F:transmembrane transporter activity"/>
    <property type="evidence" value="ECO:0007669"/>
    <property type="project" value="InterPro"/>
</dbReference>
<evidence type="ECO:0000256" key="7">
    <source>
        <dbReference type="RuleBase" id="RU003346"/>
    </source>
</evidence>
<keyword evidence="12" id="KW-1185">Reference proteome</keyword>
<evidence type="ECO:0000256" key="3">
    <source>
        <dbReference type="ARBA" id="ARBA00022448"/>
    </source>
</evidence>
<evidence type="ECO:0000256" key="8">
    <source>
        <dbReference type="SAM" id="MobiDB-lite"/>
    </source>
</evidence>
<dbReference type="InterPro" id="IPR003663">
    <property type="entry name" value="Sugar/inositol_transpt"/>
</dbReference>
<evidence type="ECO:0000256" key="9">
    <source>
        <dbReference type="SAM" id="Phobius"/>
    </source>
</evidence>
<dbReference type="FunFam" id="1.20.1250.20:FF:000474">
    <property type="entry name" value="Sugar transporter, putative"/>
    <property type="match status" value="1"/>
</dbReference>
<dbReference type="SUPFAM" id="SSF103473">
    <property type="entry name" value="MFS general substrate transporter"/>
    <property type="match status" value="1"/>
</dbReference>
<feature type="transmembrane region" description="Helical" evidence="9">
    <location>
        <begin position="371"/>
        <end position="391"/>
    </location>
</feature>
<feature type="transmembrane region" description="Helical" evidence="9">
    <location>
        <begin position="411"/>
        <end position="428"/>
    </location>
</feature>
<dbReference type="NCBIfam" id="TIGR00879">
    <property type="entry name" value="SP"/>
    <property type="match status" value="1"/>
</dbReference>
<dbReference type="AlphaFoldDB" id="A0A1V6RV16"/>
<feature type="transmembrane region" description="Helical" evidence="9">
    <location>
        <begin position="504"/>
        <end position="523"/>
    </location>
</feature>
<comment type="subcellular location">
    <subcellularLocation>
        <location evidence="1">Membrane</location>
        <topology evidence="1">Multi-pass membrane protein</topology>
    </subcellularLocation>
</comment>
<evidence type="ECO:0000256" key="6">
    <source>
        <dbReference type="ARBA" id="ARBA00023136"/>
    </source>
</evidence>
<feature type="transmembrane region" description="Helical" evidence="9">
    <location>
        <begin position="463"/>
        <end position="483"/>
    </location>
</feature>
<dbReference type="GO" id="GO:0015791">
    <property type="term" value="P:polyol transmembrane transport"/>
    <property type="evidence" value="ECO:0007669"/>
    <property type="project" value="UniProtKB-ARBA"/>
</dbReference>
<feature type="transmembrane region" description="Helical" evidence="9">
    <location>
        <begin position="114"/>
        <end position="132"/>
    </location>
</feature>
<dbReference type="InterPro" id="IPR005829">
    <property type="entry name" value="Sugar_transporter_CS"/>
</dbReference>
<evidence type="ECO:0000256" key="5">
    <source>
        <dbReference type="ARBA" id="ARBA00022989"/>
    </source>
</evidence>
<dbReference type="Gene3D" id="1.20.1250.20">
    <property type="entry name" value="MFS general substrate transporter like domains"/>
    <property type="match status" value="1"/>
</dbReference>
<dbReference type="GO" id="GO:0015798">
    <property type="term" value="P:myo-inositol transport"/>
    <property type="evidence" value="ECO:0007669"/>
    <property type="project" value="UniProtKB-ARBA"/>
</dbReference>
<reference evidence="12" key="1">
    <citation type="journal article" date="2017" name="Nat. Microbiol.">
        <title>Global analysis of biosynthetic gene clusters reveals vast potential of secondary metabolite production in Penicillium species.</title>
        <authorList>
            <person name="Nielsen J.C."/>
            <person name="Grijseels S."/>
            <person name="Prigent S."/>
            <person name="Ji B."/>
            <person name="Dainat J."/>
            <person name="Nielsen K.F."/>
            <person name="Frisvad J.C."/>
            <person name="Workman M."/>
            <person name="Nielsen J."/>
        </authorList>
    </citation>
    <scope>NUCLEOTIDE SEQUENCE [LARGE SCALE GENOMIC DNA]</scope>
    <source>
        <strain evidence="12">IBT 29486</strain>
    </source>
</reference>
<feature type="compositionally biased region" description="Basic and acidic residues" evidence="8">
    <location>
        <begin position="14"/>
        <end position="23"/>
    </location>
</feature>
<evidence type="ECO:0000256" key="4">
    <source>
        <dbReference type="ARBA" id="ARBA00022692"/>
    </source>
</evidence>
<dbReference type="GO" id="GO:0016020">
    <property type="term" value="C:membrane"/>
    <property type="evidence" value="ECO:0007669"/>
    <property type="project" value="UniProtKB-SubCell"/>
</dbReference>
<feature type="transmembrane region" description="Helical" evidence="9">
    <location>
        <begin position="535"/>
        <end position="554"/>
    </location>
</feature>
<accession>A0A1V6RV16</accession>
<sequence length="612" mass="68177">MDEKIKETPPQYEHVVDAKKSESDEAADPPALERRQALGINIVQNPLMRSSKVQAIIDARAYAESHNLSEYTELFGRAAVVARKPQEFASISEIDDAERAALQYERDHKWHGPFMLWYSISLCAIGAATQGWDQTGSNGANLSFPEEFGIAGKGKDEWIVGIVNSIIFLTAGLVGAWIVDPLNHYLGRRGEIFVTALCLTATPIGSAFAKSWQGLFAARFVMGIGIGAKNATVPIYSAEMAPARIRGALVMFWQLWVVAGIFLGFAANVIVKDVPKIAWRLQLGSAFIPSFILGIGIFFCPESPRWLMKHGRHAEAFQSMLRLRAHPIIAARDYYYSYIIYEEELKEARGAGYFSRLWDCFAVPRIRRANYGASTVMIAQQMCGINIISFYSSTIFRDVGYSSDQALYASLGYGAIQVVATIPTLFMIDTKGRRTLTLITFPFMCIFLLAGGLSLLNKSGSDAAQIAPVVLFVYLFTIAYSLGEGPVAFQYSAEVFPTIQREQGMAWAVCINNTFAGVLSLTFPRMTTVMTKTGAFGFYAGLNLVAWFMIFCFVRETKQLTLEELDQVFSVPTKKFIHYELTVWLPWWIKRYIFRQNVVKPPAIIALGDGVM</sequence>
<keyword evidence="3 7" id="KW-0813">Transport</keyword>
<dbReference type="PANTHER" id="PTHR48020:SF13">
    <property type="entry name" value="MAJOR FACILITATOR SUPERFAMILY (MFS) PROFILE DOMAIN-CONTAINING PROTEIN"/>
    <property type="match status" value="1"/>
</dbReference>
<feature type="domain" description="Major facilitator superfamily (MFS) profile" evidence="10">
    <location>
        <begin position="119"/>
        <end position="558"/>
    </location>
</feature>
<keyword evidence="4 9" id="KW-0812">Transmembrane</keyword>
<evidence type="ECO:0000259" key="10">
    <source>
        <dbReference type="PROSITE" id="PS50850"/>
    </source>
</evidence>